<gene>
    <name evidence="2" type="ORF">PVAP13_8KG092300</name>
</gene>
<feature type="chain" id="PRO_5035853532" evidence="1">
    <location>
        <begin position="28"/>
        <end position="96"/>
    </location>
</feature>
<organism evidence="2 3">
    <name type="scientific">Panicum virgatum</name>
    <name type="common">Blackwell switchgrass</name>
    <dbReference type="NCBI Taxonomy" id="38727"/>
    <lineage>
        <taxon>Eukaryota</taxon>
        <taxon>Viridiplantae</taxon>
        <taxon>Streptophyta</taxon>
        <taxon>Embryophyta</taxon>
        <taxon>Tracheophyta</taxon>
        <taxon>Spermatophyta</taxon>
        <taxon>Magnoliopsida</taxon>
        <taxon>Liliopsida</taxon>
        <taxon>Poales</taxon>
        <taxon>Poaceae</taxon>
        <taxon>PACMAD clade</taxon>
        <taxon>Panicoideae</taxon>
        <taxon>Panicodae</taxon>
        <taxon>Paniceae</taxon>
        <taxon>Panicinae</taxon>
        <taxon>Panicum</taxon>
        <taxon>Panicum sect. Hiantes</taxon>
    </lineage>
</organism>
<comment type="caution">
    <text evidence="2">The sequence shown here is derived from an EMBL/GenBank/DDBJ whole genome shotgun (WGS) entry which is preliminary data.</text>
</comment>
<protein>
    <submittedName>
        <fullName evidence="2">Uncharacterized protein</fullName>
    </submittedName>
</protein>
<reference evidence="2" key="1">
    <citation type="submission" date="2020-05" db="EMBL/GenBank/DDBJ databases">
        <title>WGS assembly of Panicum virgatum.</title>
        <authorList>
            <person name="Lovell J.T."/>
            <person name="Jenkins J."/>
            <person name="Shu S."/>
            <person name="Juenger T.E."/>
            <person name="Schmutz J."/>
        </authorList>
    </citation>
    <scope>NUCLEOTIDE SEQUENCE</scope>
    <source>
        <strain evidence="2">AP13</strain>
    </source>
</reference>
<sequence>MAHFIAFSKSGTTFVVVQLLMCLLVSAVSVSRDSFQQEANHPIMCQIVSACTEALCTSMCKTMGMSFVVCDMVDQGPACCCRQTSFTSIPLHQLLH</sequence>
<dbReference type="EMBL" id="CM029051">
    <property type="protein sequence ID" value="KAG2560771.1"/>
    <property type="molecule type" value="Genomic_DNA"/>
</dbReference>
<evidence type="ECO:0000313" key="2">
    <source>
        <dbReference type="EMBL" id="KAG2560771.1"/>
    </source>
</evidence>
<evidence type="ECO:0000256" key="1">
    <source>
        <dbReference type="SAM" id="SignalP"/>
    </source>
</evidence>
<dbReference type="AlphaFoldDB" id="A0A8T0PF75"/>
<keyword evidence="1" id="KW-0732">Signal</keyword>
<evidence type="ECO:0000313" key="3">
    <source>
        <dbReference type="Proteomes" id="UP000823388"/>
    </source>
</evidence>
<keyword evidence="3" id="KW-1185">Reference proteome</keyword>
<dbReference type="Proteomes" id="UP000823388">
    <property type="component" value="Chromosome 8K"/>
</dbReference>
<name>A0A8T0PF75_PANVG</name>
<feature type="signal peptide" evidence="1">
    <location>
        <begin position="1"/>
        <end position="27"/>
    </location>
</feature>
<proteinExistence type="predicted"/>
<accession>A0A8T0PF75</accession>